<reference evidence="2" key="1">
    <citation type="submission" date="2022-10" db="EMBL/GenBank/DDBJ databases">
        <authorList>
            <person name="Chen Y."/>
            <person name="Dougan E. K."/>
            <person name="Chan C."/>
            <person name="Rhodes N."/>
            <person name="Thang M."/>
        </authorList>
    </citation>
    <scope>NUCLEOTIDE SEQUENCE</scope>
</reference>
<comment type="caution">
    <text evidence="2">The sequence shown here is derived from an EMBL/GenBank/DDBJ whole genome shotgun (WGS) entry which is preliminary data.</text>
</comment>
<feature type="transmembrane region" description="Helical" evidence="1">
    <location>
        <begin position="80"/>
        <end position="98"/>
    </location>
</feature>
<keyword evidence="1" id="KW-0472">Membrane</keyword>
<dbReference type="AlphaFoldDB" id="A0A9P1D541"/>
<gene>
    <name evidence="2" type="ORF">C1SCF055_LOCUS29310</name>
</gene>
<accession>A0A9P1D541</accession>
<dbReference type="EMBL" id="CAMXCT020003268">
    <property type="protein sequence ID" value="CAL1156815.1"/>
    <property type="molecule type" value="Genomic_DNA"/>
</dbReference>
<proteinExistence type="predicted"/>
<organism evidence="2">
    <name type="scientific">Cladocopium goreaui</name>
    <dbReference type="NCBI Taxonomy" id="2562237"/>
    <lineage>
        <taxon>Eukaryota</taxon>
        <taxon>Sar</taxon>
        <taxon>Alveolata</taxon>
        <taxon>Dinophyceae</taxon>
        <taxon>Suessiales</taxon>
        <taxon>Symbiodiniaceae</taxon>
        <taxon>Cladocopium</taxon>
    </lineage>
</organism>
<dbReference type="EMBL" id="CAMXCT010003268">
    <property type="protein sequence ID" value="CAI4003440.1"/>
    <property type="molecule type" value="Genomic_DNA"/>
</dbReference>
<dbReference type="Proteomes" id="UP001152797">
    <property type="component" value="Unassembled WGS sequence"/>
</dbReference>
<dbReference type="OrthoDB" id="444489at2759"/>
<keyword evidence="4" id="KW-1185">Reference proteome</keyword>
<evidence type="ECO:0000313" key="2">
    <source>
        <dbReference type="EMBL" id="CAI4003440.1"/>
    </source>
</evidence>
<sequence>MKIASASAAGLGLRFQGVSSLFEACGYNVHGPALQEKAWVLERVQREVETCDHLGGFLVRRAAMGGEKLQAGVQRTRQRYTCRLVSLLAVVALVIVLIRGSPSFHQSQLLRGGGLGAKVATLFAKLDEGEGELPYDNPDASNPFLYPSAEQQRKYHLPVLHRGYDCWQSCLGAGICSDFCGEGNACCRKGATNDPPECAKITDFWTNHHECVKPVVQIEVNHFAQDCWERCQIGGDCKWCGSGSSACCRKNSTLDPPECQGVVDWPTDRHHTCVTPVKDVEVKHEGQDCFEFCGGRGSCNWCGEGNACCKYGDHFDVSECRAVVYYSTLEHHVCVKPSFPKPLTMPGLPRVDETDCAEGLVMDPITRRCGLSHEPQLYTFYVYRLGNGSWTNANAGSLGAVLYTIHSKILGCPRQRGIDRIHRLKVTMKNTEKLIRKSGDQFGPLHRFRNGQCISSFCNDTFREFGYTVGCSTTSSGQSSYPSRSHPAWYSLPGACPSLPEGQKTEKCIADFAGGECADPNGSHSCTYHIEDAGSVTLDELSGRDNSTSLKDWCAAGNVEYDPATDRGVGMHFWDQLNNGSVGKERMYKLAYLFYKKYPSFPRRLPEPCMRTH</sequence>
<name>A0A9P1D541_9DINO</name>
<evidence type="ECO:0000256" key="1">
    <source>
        <dbReference type="SAM" id="Phobius"/>
    </source>
</evidence>
<keyword evidence="1" id="KW-0812">Transmembrane</keyword>
<dbReference type="EMBL" id="CAMXCT030003268">
    <property type="protein sequence ID" value="CAL4790752.1"/>
    <property type="molecule type" value="Genomic_DNA"/>
</dbReference>
<evidence type="ECO:0000313" key="4">
    <source>
        <dbReference type="Proteomes" id="UP001152797"/>
    </source>
</evidence>
<keyword evidence="1" id="KW-1133">Transmembrane helix</keyword>
<protein>
    <submittedName>
        <fullName evidence="2">Uncharacterized protein</fullName>
    </submittedName>
</protein>
<evidence type="ECO:0000313" key="3">
    <source>
        <dbReference type="EMBL" id="CAL1156815.1"/>
    </source>
</evidence>
<reference evidence="3" key="2">
    <citation type="submission" date="2024-04" db="EMBL/GenBank/DDBJ databases">
        <authorList>
            <person name="Chen Y."/>
            <person name="Shah S."/>
            <person name="Dougan E. K."/>
            <person name="Thang M."/>
            <person name="Chan C."/>
        </authorList>
    </citation>
    <scope>NUCLEOTIDE SEQUENCE [LARGE SCALE GENOMIC DNA]</scope>
</reference>